<sequence>MHANILSNPNAYPTSAILDAYLEQCTYTLDNWQGQEDHSMSNVDAQGPHYIHTWHGSYDIPTHTELVEQPQASDISRNVSPMSWNAPSTPDVSALGNLSDFWEINSHGSRSARSSITEPQTSSPKSQNHHLTVEPTVQAPAPKRKRGRPRIHRNDSANSDAANQANDQQWSSAGKRSSHNQVERKYRETLNSGLERLRQAVPAVREGNFPATANGRPSKAQVLEGAITYIKQLEEEVRRRDEEKGSEA</sequence>
<keyword evidence="2" id="KW-1185">Reference proteome</keyword>
<proteinExistence type="predicted"/>
<organism evidence="1 2">
    <name type="scientific">Coniosporium uncinatum</name>
    <dbReference type="NCBI Taxonomy" id="93489"/>
    <lineage>
        <taxon>Eukaryota</taxon>
        <taxon>Fungi</taxon>
        <taxon>Dikarya</taxon>
        <taxon>Ascomycota</taxon>
        <taxon>Pezizomycotina</taxon>
        <taxon>Dothideomycetes</taxon>
        <taxon>Dothideomycetes incertae sedis</taxon>
        <taxon>Coniosporium</taxon>
    </lineage>
</organism>
<comment type="caution">
    <text evidence="1">The sequence shown here is derived from an EMBL/GenBank/DDBJ whole genome shotgun (WGS) entry which is preliminary data.</text>
</comment>
<gene>
    <name evidence="1" type="ORF">LTS18_012615</name>
</gene>
<dbReference type="EMBL" id="JAWDJW010003804">
    <property type="protein sequence ID" value="KAK3076586.1"/>
    <property type="molecule type" value="Genomic_DNA"/>
</dbReference>
<evidence type="ECO:0000313" key="2">
    <source>
        <dbReference type="Proteomes" id="UP001186974"/>
    </source>
</evidence>
<evidence type="ECO:0000313" key="1">
    <source>
        <dbReference type="EMBL" id="KAK3076586.1"/>
    </source>
</evidence>
<protein>
    <submittedName>
        <fullName evidence="1">Uncharacterized protein</fullName>
    </submittedName>
</protein>
<reference evidence="1" key="1">
    <citation type="submission" date="2024-09" db="EMBL/GenBank/DDBJ databases">
        <title>Black Yeasts Isolated from many extreme environments.</title>
        <authorList>
            <person name="Coleine C."/>
            <person name="Stajich J.E."/>
            <person name="Selbmann L."/>
        </authorList>
    </citation>
    <scope>NUCLEOTIDE SEQUENCE</scope>
    <source>
        <strain evidence="1">CCFEE 5737</strain>
    </source>
</reference>
<dbReference type="Proteomes" id="UP001186974">
    <property type="component" value="Unassembled WGS sequence"/>
</dbReference>
<accession>A0ACC3DJA3</accession>
<name>A0ACC3DJA3_9PEZI</name>